<dbReference type="CDD" id="cd16442">
    <property type="entry name" value="BPL"/>
    <property type="match status" value="1"/>
</dbReference>
<keyword evidence="2" id="KW-0547">Nucleotide-binding</keyword>
<accession>A0ABY0R7S5</accession>
<keyword evidence="5" id="KW-1185">Reference proteome</keyword>
<feature type="binding site" evidence="2">
    <location>
        <position position="183"/>
    </location>
    <ligand>
        <name>biotin</name>
        <dbReference type="ChEBI" id="CHEBI:57586"/>
    </ligand>
</feature>
<dbReference type="InterPro" id="IPR036388">
    <property type="entry name" value="WH-like_DNA-bd_sf"/>
</dbReference>
<dbReference type="Gene3D" id="1.10.10.10">
    <property type="entry name" value="Winged helix-like DNA-binding domain superfamily/Winged helix DNA-binding domain"/>
    <property type="match status" value="1"/>
</dbReference>
<evidence type="ECO:0000313" key="4">
    <source>
        <dbReference type="EMBL" id="SDM76363.1"/>
    </source>
</evidence>
<dbReference type="Pfam" id="PF08279">
    <property type="entry name" value="HTH_11"/>
    <property type="match status" value="1"/>
</dbReference>
<feature type="DNA-binding region" description="H-T-H motif" evidence="2">
    <location>
        <begin position="18"/>
        <end position="37"/>
    </location>
</feature>
<name>A0ABY0R7S5_9GAMM</name>
<sequence>MEIEKVLHILQDGRFHSGEVIGKELGISRAAVWKVLQKAKEESGIAIHRVPGKGYRLANPLSLLDSSRLLPSLAELSWALSLRSQIDSTNAEALRLMAGRSRQPLVVLAEAQSNGRGRRGRHWVSPYGENLYFTLGCSVAGGFAQLAGLSLVVGIATLRALESEGLANGGLKWPNDIYSHGKKIAGILVEIAGDPADLCQVAIGIGVNVNMTESASSIDQEWTSLRLQLGRFVDRSALAIQLAQQLQRYLQRFLDRGFHAFKDEWEQAHLWQGEECLLSTPLTSIEGVVLGVDGQGGIRLRVDGREQVFCGGELSLRRIE</sequence>
<keyword evidence="2" id="KW-0238">DNA-binding</keyword>
<feature type="binding site" evidence="2">
    <location>
        <begin position="88"/>
        <end position="90"/>
    </location>
    <ligand>
        <name>biotin</name>
        <dbReference type="ChEBI" id="CHEBI:57586"/>
    </ligand>
</feature>
<comment type="similarity">
    <text evidence="2">Belongs to the biotin--protein ligase family.</text>
</comment>
<dbReference type="GO" id="GO:0016874">
    <property type="term" value="F:ligase activity"/>
    <property type="evidence" value="ECO:0007669"/>
    <property type="project" value="UniProtKB-KW"/>
</dbReference>
<dbReference type="PANTHER" id="PTHR12835:SF5">
    <property type="entry name" value="BIOTIN--PROTEIN LIGASE"/>
    <property type="match status" value="1"/>
</dbReference>
<keyword evidence="2" id="KW-0804">Transcription</keyword>
<proteinExistence type="inferred from homology"/>
<dbReference type="InterPro" id="IPR030855">
    <property type="entry name" value="Bifunct_BirA"/>
</dbReference>
<dbReference type="InterPro" id="IPR008988">
    <property type="entry name" value="Transcriptional_repressor_C"/>
</dbReference>
<dbReference type="InterPro" id="IPR045864">
    <property type="entry name" value="aa-tRNA-synth_II/BPL/LPL"/>
</dbReference>
<comment type="caution">
    <text evidence="4">The sequence shown here is derived from an EMBL/GenBank/DDBJ whole genome shotgun (WGS) entry which is preliminary data.</text>
</comment>
<dbReference type="EC" id="6.3.4.15" evidence="2"/>
<keyword evidence="2" id="KW-0092">Biotin</keyword>
<dbReference type="InterPro" id="IPR036390">
    <property type="entry name" value="WH_DNA-bd_sf"/>
</dbReference>
<keyword evidence="2" id="KW-0678">Repressor</keyword>
<feature type="binding site" evidence="2">
    <location>
        <position position="112"/>
    </location>
    <ligand>
        <name>biotin</name>
        <dbReference type="ChEBI" id="CHEBI:57586"/>
    </ligand>
</feature>
<evidence type="ECO:0000256" key="1">
    <source>
        <dbReference type="ARBA" id="ARBA00022598"/>
    </source>
</evidence>
<dbReference type="SUPFAM" id="SSF50037">
    <property type="entry name" value="C-terminal domain of transcriptional repressors"/>
    <property type="match status" value="1"/>
</dbReference>
<dbReference type="InterPro" id="IPR013196">
    <property type="entry name" value="HTH_11"/>
</dbReference>
<evidence type="ECO:0000256" key="2">
    <source>
        <dbReference type="HAMAP-Rule" id="MF_00978"/>
    </source>
</evidence>
<dbReference type="Proteomes" id="UP000182276">
    <property type="component" value="Unassembled WGS sequence"/>
</dbReference>
<feature type="domain" description="BPL/LPL catalytic" evidence="3">
    <location>
        <begin position="65"/>
        <end position="254"/>
    </location>
</feature>
<gene>
    <name evidence="2" type="primary">birA</name>
    <name evidence="4" type="ORF">SAMN05660875_108209</name>
</gene>
<dbReference type="NCBIfam" id="TIGR00121">
    <property type="entry name" value="birA_ligase"/>
    <property type="match status" value="1"/>
</dbReference>
<organism evidence="4 5">
    <name type="scientific">Stutzerimonas balearica DSM 6083</name>
    <dbReference type="NCBI Taxonomy" id="1123016"/>
    <lineage>
        <taxon>Bacteria</taxon>
        <taxon>Pseudomonadati</taxon>
        <taxon>Pseudomonadota</taxon>
        <taxon>Gammaproteobacteria</taxon>
        <taxon>Pseudomonadales</taxon>
        <taxon>Pseudomonadaceae</taxon>
        <taxon>Stutzerimonas</taxon>
    </lineage>
</organism>
<dbReference type="PANTHER" id="PTHR12835">
    <property type="entry name" value="BIOTIN PROTEIN LIGASE"/>
    <property type="match status" value="1"/>
</dbReference>
<reference evidence="4 5" key="1">
    <citation type="submission" date="2016-10" db="EMBL/GenBank/DDBJ databases">
        <authorList>
            <person name="Varghese N."/>
            <person name="Submissions S."/>
        </authorList>
    </citation>
    <scope>NUCLEOTIDE SEQUENCE [LARGE SCALE GENOMIC DNA]</scope>
    <source>
        <strain evidence="4 5">DSM 6083</strain>
    </source>
</reference>
<dbReference type="Pfam" id="PF03099">
    <property type="entry name" value="BPL_LplA_LipB"/>
    <property type="match status" value="1"/>
</dbReference>
<keyword evidence="1 2" id="KW-0436">Ligase</keyword>
<dbReference type="PROSITE" id="PS51733">
    <property type="entry name" value="BPL_LPL_CATALYTIC"/>
    <property type="match status" value="1"/>
</dbReference>
<dbReference type="InterPro" id="IPR004143">
    <property type="entry name" value="BPL_LPL_catalytic"/>
</dbReference>
<feature type="binding site" evidence="2">
    <location>
        <begin position="116"/>
        <end position="118"/>
    </location>
    <ligand>
        <name>biotin</name>
        <dbReference type="ChEBI" id="CHEBI:57586"/>
    </ligand>
</feature>
<dbReference type="InterPro" id="IPR004408">
    <property type="entry name" value="Biotin_CoA_COase_ligase"/>
</dbReference>
<dbReference type="NCBIfam" id="NF008848">
    <property type="entry name" value="PRK11886.1-3"/>
    <property type="match status" value="1"/>
</dbReference>
<evidence type="ECO:0000313" key="5">
    <source>
        <dbReference type="Proteomes" id="UP000182276"/>
    </source>
</evidence>
<dbReference type="HAMAP" id="MF_00978">
    <property type="entry name" value="Bifunct_BirA"/>
    <property type="match status" value="1"/>
</dbReference>
<evidence type="ECO:0000259" key="3">
    <source>
        <dbReference type="PROSITE" id="PS51733"/>
    </source>
</evidence>
<keyword evidence="2" id="KW-0067">ATP-binding</keyword>
<comment type="catalytic activity">
    <reaction evidence="2">
        <text>biotin + L-lysyl-[protein] + ATP = N(6)-biotinyl-L-lysyl-[protein] + AMP + diphosphate + H(+)</text>
        <dbReference type="Rhea" id="RHEA:11756"/>
        <dbReference type="Rhea" id="RHEA-COMP:9752"/>
        <dbReference type="Rhea" id="RHEA-COMP:10505"/>
        <dbReference type="ChEBI" id="CHEBI:15378"/>
        <dbReference type="ChEBI" id="CHEBI:29969"/>
        <dbReference type="ChEBI" id="CHEBI:30616"/>
        <dbReference type="ChEBI" id="CHEBI:33019"/>
        <dbReference type="ChEBI" id="CHEBI:57586"/>
        <dbReference type="ChEBI" id="CHEBI:83144"/>
        <dbReference type="ChEBI" id="CHEBI:456215"/>
        <dbReference type="EC" id="6.3.4.15"/>
    </reaction>
</comment>
<protein>
    <recommendedName>
        <fullName evidence="2">Bifunctional ligase/repressor BirA</fullName>
    </recommendedName>
    <alternativeName>
        <fullName evidence="2">Biotin operon repressor</fullName>
    </alternativeName>
    <alternativeName>
        <fullName evidence="2">Biotin--[acetyl-CoA-carboxylase] ligase</fullName>
        <ecNumber evidence="2">6.3.4.15</ecNumber>
    </alternativeName>
    <alternativeName>
        <fullName evidence="2">Biotin--protein ligase</fullName>
    </alternativeName>
    <alternativeName>
        <fullName evidence="2">Biotin-[acetyl-CoA carboxylase] synthetase</fullName>
    </alternativeName>
</protein>
<dbReference type="SUPFAM" id="SSF46785">
    <property type="entry name" value="Winged helix' DNA-binding domain"/>
    <property type="match status" value="1"/>
</dbReference>
<keyword evidence="2" id="KW-0805">Transcription regulation</keyword>
<dbReference type="Gene3D" id="2.30.30.100">
    <property type="match status" value="1"/>
</dbReference>
<dbReference type="Gene3D" id="3.30.930.10">
    <property type="entry name" value="Bira Bifunctional Protein, Domain 2"/>
    <property type="match status" value="1"/>
</dbReference>
<dbReference type="EMBL" id="FNHO01000008">
    <property type="protein sequence ID" value="SDM76363.1"/>
    <property type="molecule type" value="Genomic_DNA"/>
</dbReference>
<dbReference type="SUPFAM" id="SSF55681">
    <property type="entry name" value="Class II aaRS and biotin synthetases"/>
    <property type="match status" value="1"/>
</dbReference>
<comment type="function">
    <text evidence="2">Acts both as a biotin--[acetyl-CoA-carboxylase] ligase and a biotin-operon repressor. In the presence of ATP, BirA activates biotin to form the BirA-biotinyl-5'-adenylate (BirA-bio-5'-AMP or holoBirA) complex. HoloBirA can either transfer the biotinyl moiety to the biotin carboxyl carrier protein (BCCP) subunit of acetyl-CoA carboxylase, or bind to the biotin operator site and inhibit transcription of the operon.</text>
</comment>